<dbReference type="GO" id="GO:0016020">
    <property type="term" value="C:membrane"/>
    <property type="evidence" value="ECO:0007669"/>
    <property type="project" value="TreeGrafter"/>
</dbReference>
<dbReference type="Proteomes" id="UP000001661">
    <property type="component" value="Chromosome"/>
</dbReference>
<comment type="similarity">
    <text evidence="6">Belongs to the peptidase M48 family.</text>
</comment>
<dbReference type="KEGG" id="aar:Acear_0369"/>
<comment type="cofactor">
    <cofactor evidence="6">
        <name>Zn(2+)</name>
        <dbReference type="ChEBI" id="CHEBI:29105"/>
    </cofactor>
    <text evidence="6">Binds 1 zinc ion per subunit.</text>
</comment>
<evidence type="ECO:0000256" key="2">
    <source>
        <dbReference type="ARBA" id="ARBA00022723"/>
    </source>
</evidence>
<protein>
    <submittedName>
        <fullName evidence="9">Peptidase M48 Ste24p</fullName>
    </submittedName>
</protein>
<dbReference type="PANTHER" id="PTHR22726:SF1">
    <property type="entry name" value="METALLOENDOPEPTIDASE OMA1, MITOCHONDRIAL"/>
    <property type="match status" value="1"/>
</dbReference>
<keyword evidence="5 6" id="KW-0482">Metalloprotease</keyword>
<evidence type="ECO:0000256" key="7">
    <source>
        <dbReference type="SAM" id="SignalP"/>
    </source>
</evidence>
<dbReference type="PANTHER" id="PTHR22726">
    <property type="entry name" value="METALLOENDOPEPTIDASE OMA1"/>
    <property type="match status" value="1"/>
</dbReference>
<evidence type="ECO:0000313" key="9">
    <source>
        <dbReference type="EMBL" id="ADL11916.1"/>
    </source>
</evidence>
<accession>D9QUC3</accession>
<dbReference type="InterPro" id="IPR001915">
    <property type="entry name" value="Peptidase_M48"/>
</dbReference>
<feature type="signal peptide" evidence="7">
    <location>
        <begin position="1"/>
        <end position="27"/>
    </location>
</feature>
<evidence type="ECO:0000259" key="8">
    <source>
        <dbReference type="Pfam" id="PF01435"/>
    </source>
</evidence>
<dbReference type="HOGENOM" id="CLU_672274_0_0_9"/>
<keyword evidence="3 6" id="KW-0378">Hydrolase</keyword>
<keyword evidence="2" id="KW-0479">Metal-binding</keyword>
<dbReference type="EMBL" id="CP002105">
    <property type="protein sequence ID" value="ADL11916.1"/>
    <property type="molecule type" value="Genomic_DNA"/>
</dbReference>
<dbReference type="Gene3D" id="3.30.2010.10">
    <property type="entry name" value="Metalloproteases ('zincins'), catalytic domain"/>
    <property type="match status" value="1"/>
</dbReference>
<sequence>MIGLRKKRIVILLLISFLVLGSISVQAVSDYEKKISQKYLKHYLDEYGKADLNSEEKKRVDEIFNKLAAEADKDAPDLEFKYHIIDNSAINAVNIGDGYILIYKGLFDLLETDEQLAALIAHEMGHGVNNDIQEKIEINQKIQLGAVIFDLAKDGKLDQDEVSPAAEIAVNLLVKKYSRSQEKEADIYSALLLKRTDYDSRGVIGLLRLLKRKSNSVNLELLELMKSHPNLDTRIDYVAEAIKKQKEAEKLYHSPVSTSRELTAGLFRDNLNQVYSAYAERIHANLTREQFKDEEQIEKVRKEIANLKEKYNFKYTLELRNQVEGTARVAISFYRNEFTQQNQLVSFAVDLIKDKYGWKVLRGPVAY</sequence>
<feature type="chain" id="PRO_5003127198" evidence="7">
    <location>
        <begin position="28"/>
        <end position="367"/>
    </location>
</feature>
<dbReference type="eggNOG" id="COG0501">
    <property type="taxonomic scope" value="Bacteria"/>
</dbReference>
<keyword evidence="4 6" id="KW-0862">Zinc</keyword>
<evidence type="ECO:0000256" key="3">
    <source>
        <dbReference type="ARBA" id="ARBA00022801"/>
    </source>
</evidence>
<keyword evidence="10" id="KW-1185">Reference proteome</keyword>
<dbReference type="Pfam" id="PF01435">
    <property type="entry name" value="Peptidase_M48"/>
    <property type="match status" value="1"/>
</dbReference>
<keyword evidence="1 6" id="KW-0645">Protease</keyword>
<dbReference type="RefSeq" id="WP_013277362.1">
    <property type="nucleotide sequence ID" value="NC_014378.1"/>
</dbReference>
<organism evidence="9 10">
    <name type="scientific">Acetohalobium arabaticum (strain ATCC 49924 / DSM 5501 / Z-7288)</name>
    <dbReference type="NCBI Taxonomy" id="574087"/>
    <lineage>
        <taxon>Bacteria</taxon>
        <taxon>Bacillati</taxon>
        <taxon>Bacillota</taxon>
        <taxon>Clostridia</taxon>
        <taxon>Halanaerobiales</taxon>
        <taxon>Halobacteroidaceae</taxon>
        <taxon>Acetohalobium</taxon>
    </lineage>
</organism>
<dbReference type="GO" id="GO:0004222">
    <property type="term" value="F:metalloendopeptidase activity"/>
    <property type="evidence" value="ECO:0007669"/>
    <property type="project" value="InterPro"/>
</dbReference>
<dbReference type="OrthoDB" id="9810445at2"/>
<gene>
    <name evidence="9" type="ordered locus">Acear_0369</name>
</gene>
<evidence type="ECO:0000256" key="4">
    <source>
        <dbReference type="ARBA" id="ARBA00022833"/>
    </source>
</evidence>
<evidence type="ECO:0000313" key="10">
    <source>
        <dbReference type="Proteomes" id="UP000001661"/>
    </source>
</evidence>
<proteinExistence type="inferred from homology"/>
<reference evidence="9 10" key="1">
    <citation type="journal article" date="2010" name="Stand. Genomic Sci.">
        <title>Complete genome sequence of Acetohalobium arabaticum type strain (Z-7288).</title>
        <authorList>
            <person name="Sikorski J."/>
            <person name="Lapidus A."/>
            <person name="Chertkov O."/>
            <person name="Lucas S."/>
            <person name="Copeland A."/>
            <person name="Glavina Del Rio T."/>
            <person name="Nolan M."/>
            <person name="Tice H."/>
            <person name="Cheng J.F."/>
            <person name="Han C."/>
            <person name="Brambilla E."/>
            <person name="Pitluck S."/>
            <person name="Liolios K."/>
            <person name="Ivanova N."/>
            <person name="Mavromatis K."/>
            <person name="Mikhailova N."/>
            <person name="Pati A."/>
            <person name="Bruce D."/>
            <person name="Detter C."/>
            <person name="Tapia R."/>
            <person name="Goodwin L."/>
            <person name="Chen A."/>
            <person name="Palaniappan K."/>
            <person name="Land M."/>
            <person name="Hauser L."/>
            <person name="Chang Y.J."/>
            <person name="Jeffries C.D."/>
            <person name="Rohde M."/>
            <person name="Goker M."/>
            <person name="Spring S."/>
            <person name="Woyke T."/>
            <person name="Bristow J."/>
            <person name="Eisen J.A."/>
            <person name="Markowitz V."/>
            <person name="Hugenholtz P."/>
            <person name="Kyrpides N.C."/>
            <person name="Klenk H.P."/>
        </authorList>
    </citation>
    <scope>NUCLEOTIDE SEQUENCE [LARGE SCALE GENOMIC DNA]</scope>
    <source>
        <strain evidence="10">ATCC 49924 / DSM 5501 / Z-7288</strain>
    </source>
</reference>
<dbReference type="InterPro" id="IPR051156">
    <property type="entry name" value="Mito/Outer_Membr_Metalloprot"/>
</dbReference>
<feature type="domain" description="Peptidase M48" evidence="8">
    <location>
        <begin position="56"/>
        <end position="238"/>
    </location>
</feature>
<dbReference type="GO" id="GO:0046872">
    <property type="term" value="F:metal ion binding"/>
    <property type="evidence" value="ECO:0007669"/>
    <property type="project" value="UniProtKB-KW"/>
</dbReference>
<name>D9QUC3_ACEAZ</name>
<keyword evidence="7" id="KW-0732">Signal</keyword>
<dbReference type="CDD" id="cd07324">
    <property type="entry name" value="M48C_Oma1-like"/>
    <property type="match status" value="1"/>
</dbReference>
<evidence type="ECO:0000256" key="5">
    <source>
        <dbReference type="ARBA" id="ARBA00023049"/>
    </source>
</evidence>
<dbReference type="GO" id="GO:0051603">
    <property type="term" value="P:proteolysis involved in protein catabolic process"/>
    <property type="evidence" value="ECO:0007669"/>
    <property type="project" value="TreeGrafter"/>
</dbReference>
<dbReference type="STRING" id="574087.Acear_0369"/>
<evidence type="ECO:0000256" key="6">
    <source>
        <dbReference type="RuleBase" id="RU003983"/>
    </source>
</evidence>
<dbReference type="AlphaFoldDB" id="D9QUC3"/>
<evidence type="ECO:0000256" key="1">
    <source>
        <dbReference type="ARBA" id="ARBA00022670"/>
    </source>
</evidence>